<sequence>MEEIWVEKYRPETLEEVVGQESITERLRSYVRTRNVPNMLFAGPAGVGKTTCAHALSHELYGDSWSDNFTELNASDERGIDVVRDKIKNFARTSPVGDADYKLIFLDESDALTRDAQPALRRTMEMYTNTCRFILSCNYSSNLIDPIQSRCTVFRFSPVDDDAVTERLRLIADEEGVEVTEGGYDALAYVADGDVRRAVNALQAASALGETVDEDTVYETTSTAREEEIEALLENAVAGDFGEAREILDDLLDVKGISGGDLIDQMHRAATEIDADDSTQVRLMDRIGETDYRISTGGDERIQIEAFLAGLATDDARQG</sequence>
<keyword evidence="5 7" id="KW-0067">ATP-binding</keyword>
<dbReference type="HAMAP" id="MF_01509">
    <property type="entry name" value="RfcS"/>
    <property type="match status" value="1"/>
</dbReference>
<dbReference type="InterPro" id="IPR027417">
    <property type="entry name" value="P-loop_NTPase"/>
</dbReference>
<accession>A0A9Q4C1V7</accession>
<dbReference type="CDD" id="cd18140">
    <property type="entry name" value="HLD_clamp_RFC"/>
    <property type="match status" value="1"/>
</dbReference>
<organism evidence="9 10">
    <name type="scientific">Halorutilus salinus</name>
    <dbReference type="NCBI Taxonomy" id="2487751"/>
    <lineage>
        <taxon>Archaea</taxon>
        <taxon>Methanobacteriati</taxon>
        <taxon>Methanobacteriota</taxon>
        <taxon>Stenosarchaea group</taxon>
        <taxon>Halobacteria</taxon>
        <taxon>Halorutilales</taxon>
        <taxon>Halorutilaceae</taxon>
        <taxon>Halorutilus</taxon>
    </lineage>
</organism>
<comment type="similarity">
    <text evidence="1 7">Belongs to the activator 1 small subunits family. RfcS subfamily.</text>
</comment>
<name>A0A9Q4C1V7_9EURY</name>
<reference evidence="9" key="1">
    <citation type="submission" date="2022-09" db="EMBL/GenBank/DDBJ databases">
        <title>Haloadaptaus new haloarchaeum isolated from saline soil.</title>
        <authorList>
            <person name="Duran-Viseras A."/>
            <person name="Sanchez-Porro C."/>
            <person name="Ventosa A."/>
        </authorList>
    </citation>
    <scope>NUCLEOTIDE SEQUENCE</scope>
    <source>
        <strain evidence="9">F3-133</strain>
    </source>
</reference>
<dbReference type="CDD" id="cd00009">
    <property type="entry name" value="AAA"/>
    <property type="match status" value="1"/>
</dbReference>
<feature type="binding site" evidence="7">
    <location>
        <begin position="43"/>
        <end position="50"/>
    </location>
    <ligand>
        <name>ATP</name>
        <dbReference type="ChEBI" id="CHEBI:30616"/>
    </ligand>
</feature>
<dbReference type="InterPro" id="IPR008921">
    <property type="entry name" value="DNA_pol3_clamp-load_cplx_C"/>
</dbReference>
<dbReference type="InterPro" id="IPR023748">
    <property type="entry name" value="Rep_factor-C_ssu_arc"/>
</dbReference>
<protein>
    <recommendedName>
        <fullName evidence="2 7">Replication factor C small subunit</fullName>
        <shortName evidence="7">RFC small subunit</shortName>
    </recommendedName>
    <alternativeName>
        <fullName evidence="6 7">Clamp loader small subunit</fullName>
    </alternativeName>
</protein>
<dbReference type="Pfam" id="PF00004">
    <property type="entry name" value="AAA"/>
    <property type="match status" value="1"/>
</dbReference>
<dbReference type="SUPFAM" id="SSF48019">
    <property type="entry name" value="post-AAA+ oligomerization domain-like"/>
    <property type="match status" value="1"/>
</dbReference>
<dbReference type="GO" id="GO:0006261">
    <property type="term" value="P:DNA-templated DNA replication"/>
    <property type="evidence" value="ECO:0007669"/>
    <property type="project" value="TreeGrafter"/>
</dbReference>
<dbReference type="InterPro" id="IPR003593">
    <property type="entry name" value="AAA+_ATPase"/>
</dbReference>
<dbReference type="GO" id="GO:0005524">
    <property type="term" value="F:ATP binding"/>
    <property type="evidence" value="ECO:0007669"/>
    <property type="project" value="UniProtKB-UniRule"/>
</dbReference>
<dbReference type="Proteomes" id="UP001149411">
    <property type="component" value="Unassembled WGS sequence"/>
</dbReference>
<dbReference type="GO" id="GO:0003689">
    <property type="term" value="F:DNA clamp loader activity"/>
    <property type="evidence" value="ECO:0007669"/>
    <property type="project" value="UniProtKB-UniRule"/>
</dbReference>
<comment type="subunit">
    <text evidence="7">Heteromultimer composed of small subunits (RfcS) and large subunits (RfcL).</text>
</comment>
<dbReference type="Gene3D" id="1.10.8.60">
    <property type="match status" value="1"/>
</dbReference>
<dbReference type="FunFam" id="1.20.272.10:FF:000029">
    <property type="entry name" value="Replication factor C small subunit"/>
    <property type="match status" value="1"/>
</dbReference>
<dbReference type="GO" id="GO:0006281">
    <property type="term" value="P:DNA repair"/>
    <property type="evidence" value="ECO:0007669"/>
    <property type="project" value="TreeGrafter"/>
</dbReference>
<gene>
    <name evidence="7" type="primary">rfcS</name>
    <name evidence="9" type="ORF">EGH25_01005</name>
</gene>
<evidence type="ECO:0000256" key="2">
    <source>
        <dbReference type="ARBA" id="ARBA00014164"/>
    </source>
</evidence>
<dbReference type="AlphaFoldDB" id="A0A9Q4C1V7"/>
<dbReference type="PANTHER" id="PTHR11669">
    <property type="entry name" value="REPLICATION FACTOR C / DNA POLYMERASE III GAMMA-TAU SUBUNIT"/>
    <property type="match status" value="1"/>
</dbReference>
<dbReference type="GO" id="GO:0003677">
    <property type="term" value="F:DNA binding"/>
    <property type="evidence" value="ECO:0007669"/>
    <property type="project" value="InterPro"/>
</dbReference>
<dbReference type="InterPro" id="IPR047854">
    <property type="entry name" value="RFC_lid"/>
</dbReference>
<evidence type="ECO:0000256" key="7">
    <source>
        <dbReference type="HAMAP-Rule" id="MF_01509"/>
    </source>
</evidence>
<dbReference type="GO" id="GO:0005663">
    <property type="term" value="C:DNA replication factor C complex"/>
    <property type="evidence" value="ECO:0007669"/>
    <property type="project" value="InterPro"/>
</dbReference>
<dbReference type="InterPro" id="IPR050238">
    <property type="entry name" value="DNA_Rep/Repair_Clamp_Loader"/>
</dbReference>
<dbReference type="NCBIfam" id="NF001679">
    <property type="entry name" value="PRK00440.1"/>
    <property type="match status" value="1"/>
</dbReference>
<dbReference type="RefSeq" id="WP_266085484.1">
    <property type="nucleotide sequence ID" value="NZ_RKLV01000001.1"/>
</dbReference>
<keyword evidence="3 7" id="KW-0235">DNA replication</keyword>
<dbReference type="Pfam" id="PF08542">
    <property type="entry name" value="Rep_fac_C"/>
    <property type="match status" value="1"/>
</dbReference>
<keyword evidence="10" id="KW-1185">Reference proteome</keyword>
<evidence type="ECO:0000259" key="8">
    <source>
        <dbReference type="SMART" id="SM00382"/>
    </source>
</evidence>
<feature type="domain" description="AAA+ ATPase" evidence="8">
    <location>
        <begin position="35"/>
        <end position="160"/>
    </location>
</feature>
<evidence type="ECO:0000256" key="1">
    <source>
        <dbReference type="ARBA" id="ARBA00009668"/>
    </source>
</evidence>
<keyword evidence="4 7" id="KW-0547">Nucleotide-binding</keyword>
<dbReference type="SUPFAM" id="SSF52540">
    <property type="entry name" value="P-loop containing nucleoside triphosphate hydrolases"/>
    <property type="match status" value="1"/>
</dbReference>
<dbReference type="PANTHER" id="PTHR11669:SF20">
    <property type="entry name" value="REPLICATION FACTOR C SUBUNIT 4"/>
    <property type="match status" value="1"/>
</dbReference>
<evidence type="ECO:0000256" key="3">
    <source>
        <dbReference type="ARBA" id="ARBA00022705"/>
    </source>
</evidence>
<proteinExistence type="inferred from homology"/>
<comment type="caution">
    <text evidence="9">The sequence shown here is derived from an EMBL/GenBank/DDBJ whole genome shotgun (WGS) entry which is preliminary data.</text>
</comment>
<dbReference type="FunFam" id="3.40.50.300:FF:000952">
    <property type="entry name" value="Replication factor C subunit 2"/>
    <property type="match status" value="1"/>
</dbReference>
<dbReference type="GO" id="GO:0016887">
    <property type="term" value="F:ATP hydrolysis activity"/>
    <property type="evidence" value="ECO:0007669"/>
    <property type="project" value="InterPro"/>
</dbReference>
<evidence type="ECO:0000313" key="10">
    <source>
        <dbReference type="Proteomes" id="UP001149411"/>
    </source>
</evidence>
<dbReference type="Gene3D" id="1.20.272.10">
    <property type="match status" value="1"/>
</dbReference>
<dbReference type="InterPro" id="IPR003959">
    <property type="entry name" value="ATPase_AAA_core"/>
</dbReference>
<evidence type="ECO:0000256" key="5">
    <source>
        <dbReference type="ARBA" id="ARBA00022840"/>
    </source>
</evidence>
<evidence type="ECO:0000256" key="6">
    <source>
        <dbReference type="ARBA" id="ARBA00031749"/>
    </source>
</evidence>
<dbReference type="Gene3D" id="3.40.50.300">
    <property type="entry name" value="P-loop containing nucleotide triphosphate hydrolases"/>
    <property type="match status" value="1"/>
</dbReference>
<comment type="function">
    <text evidence="7">Part of the RFC clamp loader complex which loads the PCNA sliding clamp onto DNA.</text>
</comment>
<evidence type="ECO:0000256" key="4">
    <source>
        <dbReference type="ARBA" id="ARBA00022741"/>
    </source>
</evidence>
<dbReference type="SMART" id="SM00382">
    <property type="entry name" value="AAA"/>
    <property type="match status" value="1"/>
</dbReference>
<dbReference type="InterPro" id="IPR013748">
    <property type="entry name" value="Rep_factorC_C"/>
</dbReference>
<dbReference type="EMBL" id="RKLV01000001">
    <property type="protein sequence ID" value="MCX2817938.1"/>
    <property type="molecule type" value="Genomic_DNA"/>
</dbReference>
<evidence type="ECO:0000313" key="9">
    <source>
        <dbReference type="EMBL" id="MCX2817938.1"/>
    </source>
</evidence>